<reference evidence="2" key="1">
    <citation type="journal article" date="2009" name="PLoS ONE">
        <title>Methylobacterium genome sequences: a reference blueprint to investigate microbial metabolism of C1 compounds from natural and industrial sources.</title>
        <authorList>
            <person name="Vuilleumier S."/>
            <person name="Chistoserdova L."/>
            <person name="Lee M.-C."/>
            <person name="Bringel F."/>
            <person name="Lajus A."/>
            <person name="Zhou Y."/>
            <person name="Gourion B."/>
            <person name="Barbe V."/>
            <person name="Chang J."/>
            <person name="Cruveiller S."/>
            <person name="Dossat C."/>
            <person name="Gillett W."/>
            <person name="Gruffaz C."/>
            <person name="Haugen E."/>
            <person name="Hourcade E."/>
            <person name="Levy R."/>
            <person name="Mangenot S."/>
            <person name="Muller E."/>
            <person name="Nadalig T."/>
            <person name="Pagni M."/>
            <person name="Penny C."/>
            <person name="Peyraud R."/>
            <person name="Robinson D.G."/>
            <person name="Roche D."/>
            <person name="Rouy Z."/>
            <person name="Saenampechek C."/>
            <person name="Salvignol G."/>
            <person name="Vallenet D."/>
            <person name="Wu Z."/>
            <person name="Marx C.J."/>
            <person name="Vorholt J.A."/>
            <person name="Olson M.V."/>
            <person name="Kaul R."/>
            <person name="Weissenbach J."/>
            <person name="Medigue C."/>
            <person name="Lidstrom M.E."/>
        </authorList>
    </citation>
    <scope>NUCLEOTIDE SEQUENCE [LARGE SCALE GENOMIC DNA]</scope>
    <source>
        <strain evidence="2">DSM 6343 / CIP 106787 / DM4</strain>
    </source>
</reference>
<sequence length="70" mass="7414">MVAAEGASRFALSDRVIDAQVENAARQADAEINARVAIAAQRLASAPDPAAGSDGARRRIRVVLALPYRR</sequence>
<dbReference type="EMBL" id="FP103042">
    <property type="protein sequence ID" value="CAX21975.1"/>
    <property type="molecule type" value="Genomic_DNA"/>
</dbReference>
<gene>
    <name evidence="1" type="ORF">METD_I0310</name>
</gene>
<name>C7C845_METED</name>
<protein>
    <submittedName>
        <fullName evidence="1">Uncharacterized protein</fullName>
    </submittedName>
</protein>
<dbReference type="AlphaFoldDB" id="C7C845"/>
<proteinExistence type="predicted"/>
<organism evidence="1 2">
    <name type="scientific">Methylorubrum extorquens (strain DSM 6343 / CIP 106787 / DM4)</name>
    <name type="common">Methylobacterium extorquens</name>
    <dbReference type="NCBI Taxonomy" id="661410"/>
    <lineage>
        <taxon>Bacteria</taxon>
        <taxon>Pseudomonadati</taxon>
        <taxon>Pseudomonadota</taxon>
        <taxon>Alphaproteobacteria</taxon>
        <taxon>Hyphomicrobiales</taxon>
        <taxon>Methylobacteriaceae</taxon>
        <taxon>Methylorubrum</taxon>
    </lineage>
</organism>
<dbReference type="Proteomes" id="UP000008070">
    <property type="component" value="Chromosome"/>
</dbReference>
<dbReference type="HOGENOM" id="CLU_2753216_0_0_5"/>
<evidence type="ECO:0000313" key="1">
    <source>
        <dbReference type="EMBL" id="CAX21975.1"/>
    </source>
</evidence>
<dbReference type="KEGG" id="mdi:METDI0310"/>
<evidence type="ECO:0000313" key="2">
    <source>
        <dbReference type="Proteomes" id="UP000008070"/>
    </source>
</evidence>
<accession>C7C845</accession>